<dbReference type="NCBIfam" id="TIGR02147">
    <property type="entry name" value="Fsuc_second"/>
    <property type="match status" value="1"/>
</dbReference>
<organism evidence="2 3">
    <name type="scientific">Bdellovibrio bacteriovorus</name>
    <dbReference type="NCBI Taxonomy" id="959"/>
    <lineage>
        <taxon>Bacteria</taxon>
        <taxon>Pseudomonadati</taxon>
        <taxon>Bdellovibrionota</taxon>
        <taxon>Bdellovibrionia</taxon>
        <taxon>Bdellovibrionales</taxon>
        <taxon>Pseudobdellovibrionaceae</taxon>
        <taxon>Bdellovibrio</taxon>
    </lineage>
</organism>
<dbReference type="EMBL" id="LUKE01000001">
    <property type="protein sequence ID" value="KYG66509.1"/>
    <property type="molecule type" value="Genomic_DNA"/>
</dbReference>
<dbReference type="InterPro" id="IPR011873">
    <property type="entry name" value="CHP02147"/>
</dbReference>
<proteinExistence type="predicted"/>
<dbReference type="OrthoDB" id="9803199at2"/>
<feature type="domain" description="DUF4423" evidence="1">
    <location>
        <begin position="130"/>
        <end position="299"/>
    </location>
</feature>
<evidence type="ECO:0000313" key="2">
    <source>
        <dbReference type="EMBL" id="KYG66509.1"/>
    </source>
</evidence>
<reference evidence="2 3" key="1">
    <citation type="submission" date="2016-03" db="EMBL/GenBank/DDBJ databases">
        <authorList>
            <person name="Ploux O."/>
        </authorList>
    </citation>
    <scope>NUCLEOTIDE SEQUENCE [LARGE SCALE GENOMIC DNA]</scope>
    <source>
        <strain evidence="2 3">R0</strain>
    </source>
</reference>
<gene>
    <name evidence="2" type="ORF">AZI86_05540</name>
</gene>
<comment type="caution">
    <text evidence="2">The sequence shown here is derived from an EMBL/GenBank/DDBJ whole genome shotgun (WGS) entry which is preliminary data.</text>
</comment>
<evidence type="ECO:0000259" key="1">
    <source>
        <dbReference type="Pfam" id="PF14394"/>
    </source>
</evidence>
<dbReference type="RefSeq" id="WP_061834073.1">
    <property type="nucleotide sequence ID" value="NZ_LUKE01000001.1"/>
</dbReference>
<dbReference type="Pfam" id="PF14394">
    <property type="entry name" value="DUF4423"/>
    <property type="match status" value="1"/>
</dbReference>
<accession>A0A150WQD7</accession>
<sequence>MQNSQAQFGKGKEISTSSAAAPLLSDYMNYRQFLADFYTFKRKSSKGALRAYNYAVFSAAANIKSPNYLKMIIEGKRNLSDDMIGKFGKALSFMKEQTDEFRLLVHFTQATDPAERNMYLKKLSEHRVAGKLKSGEIDRKTWEKVPNWVTWIIYAMVDQDGVSFDTAALKQLLRGKASEDEIETALSTLLNSGELRRDEVTGELKKNRSLIESPEDIPVALVRKLQSQLMYLGLESLYQDQPTEREFGTLTMSLTKAEFEEIKFKLRQMRKGIHKDNSIARMKSKGERVYQLNIQLFPVTNSAGVSAQASAVMESALDLKPETELVETETPVVKPATPMAPAAEVVMQAAPAQPANVADGKDAKKNVSSLAANAASAADLFR</sequence>
<evidence type="ECO:0000313" key="3">
    <source>
        <dbReference type="Proteomes" id="UP000075320"/>
    </source>
</evidence>
<name>A0A150WQD7_BDEBC</name>
<dbReference type="Proteomes" id="UP000075320">
    <property type="component" value="Unassembled WGS sequence"/>
</dbReference>
<keyword evidence="3" id="KW-1185">Reference proteome</keyword>
<protein>
    <recommendedName>
        <fullName evidence="1">DUF4423 domain-containing protein</fullName>
    </recommendedName>
</protein>
<dbReference type="InterPro" id="IPR025537">
    <property type="entry name" value="DUF4423"/>
</dbReference>
<dbReference type="AlphaFoldDB" id="A0A150WQD7"/>